<evidence type="ECO:0000256" key="3">
    <source>
        <dbReference type="ARBA" id="ARBA00022989"/>
    </source>
</evidence>
<dbReference type="InterPro" id="IPR049453">
    <property type="entry name" value="Memb_transporter_dom"/>
</dbReference>
<evidence type="ECO:0000256" key="1">
    <source>
        <dbReference type="ARBA" id="ARBA00004141"/>
    </source>
</evidence>
<gene>
    <name evidence="7" type="ORF">ACK2TP_02400</name>
</gene>
<organism evidence="7 8">
    <name type="scientific">Terriglobus aquaticus</name>
    <dbReference type="NCBI Taxonomy" id="940139"/>
    <lineage>
        <taxon>Bacteria</taxon>
        <taxon>Pseudomonadati</taxon>
        <taxon>Acidobacteriota</taxon>
        <taxon>Terriglobia</taxon>
        <taxon>Terriglobales</taxon>
        <taxon>Acidobacteriaceae</taxon>
        <taxon>Terriglobus</taxon>
    </lineage>
</organism>
<feature type="transmembrane region" description="Helical" evidence="5">
    <location>
        <begin position="281"/>
        <end position="298"/>
    </location>
</feature>
<keyword evidence="2 5" id="KW-0812">Transmembrane</keyword>
<feature type="domain" description="Integral membrane bound transporter" evidence="6">
    <location>
        <begin position="198"/>
        <end position="321"/>
    </location>
</feature>
<evidence type="ECO:0000256" key="4">
    <source>
        <dbReference type="ARBA" id="ARBA00023136"/>
    </source>
</evidence>
<dbReference type="Proteomes" id="UP001634747">
    <property type="component" value="Unassembled WGS sequence"/>
</dbReference>
<sequence length="360" mass="38321">MHSLLCLPAVALPLLIGVPLGYPGTAVLMAGGAQTVGFGSFQQPLYTRSGPMAIATVGIAISAMVGALCRDSTPALLAAVLVWSVVYGLSNGISSAMAWVGQQCCVFLIVSSAAASTPGTTHDLVKSAMLRGLGVLAGGALQTVCIFVGQRVWPQARTHFTKLDFDPKRLQVPFLREQLNPHSGTFVFTLRVTLTSLLATVVYRHLNFPNAYWIGMTAVLVPKPEWTLTAARSVLRTAGTLLGALISTLLVVSAHPHGLALTALVIVFLFLSYLWTNVNYGAFSVVLTGYICFLLAIVRQPAHSVLEHRMGATAAGCGIAVGVHLVVLGLRKAGHFTVDRVHTLEERFGWRSVPAEESMH</sequence>
<feature type="transmembrane region" description="Helical" evidence="5">
    <location>
        <begin position="310"/>
        <end position="330"/>
    </location>
</feature>
<dbReference type="RefSeq" id="WP_263413829.1">
    <property type="nucleotide sequence ID" value="NZ_BAABBH010000001.1"/>
</dbReference>
<accession>A0ABW9KFX8</accession>
<evidence type="ECO:0000313" key="8">
    <source>
        <dbReference type="Proteomes" id="UP001634747"/>
    </source>
</evidence>
<name>A0ABW9KFX8_9BACT</name>
<evidence type="ECO:0000259" key="6">
    <source>
        <dbReference type="Pfam" id="PF13515"/>
    </source>
</evidence>
<evidence type="ECO:0000256" key="5">
    <source>
        <dbReference type="SAM" id="Phobius"/>
    </source>
</evidence>
<feature type="transmembrane region" description="Helical" evidence="5">
    <location>
        <begin position="128"/>
        <end position="149"/>
    </location>
</feature>
<feature type="transmembrane region" description="Helical" evidence="5">
    <location>
        <begin position="76"/>
        <end position="100"/>
    </location>
</feature>
<evidence type="ECO:0000313" key="7">
    <source>
        <dbReference type="EMBL" id="MFN2974607.1"/>
    </source>
</evidence>
<dbReference type="EMBL" id="JBJYXY010000001">
    <property type="protein sequence ID" value="MFN2974607.1"/>
    <property type="molecule type" value="Genomic_DNA"/>
</dbReference>
<feature type="transmembrane region" description="Helical" evidence="5">
    <location>
        <begin position="259"/>
        <end position="275"/>
    </location>
</feature>
<feature type="transmembrane region" description="Helical" evidence="5">
    <location>
        <begin position="51"/>
        <end position="69"/>
    </location>
</feature>
<evidence type="ECO:0000256" key="2">
    <source>
        <dbReference type="ARBA" id="ARBA00022692"/>
    </source>
</evidence>
<reference evidence="7 8" key="1">
    <citation type="submission" date="2024-12" db="EMBL/GenBank/DDBJ databases">
        <authorList>
            <person name="Lee Y."/>
        </authorList>
    </citation>
    <scope>NUCLEOTIDE SEQUENCE [LARGE SCALE GENOMIC DNA]</scope>
    <source>
        <strain evidence="7 8">03SUJ4</strain>
    </source>
</reference>
<comment type="subcellular location">
    <subcellularLocation>
        <location evidence="1">Membrane</location>
        <topology evidence="1">Multi-pass membrane protein</topology>
    </subcellularLocation>
</comment>
<protein>
    <submittedName>
        <fullName evidence="7">FUSC family protein</fullName>
    </submittedName>
</protein>
<keyword evidence="8" id="KW-1185">Reference proteome</keyword>
<feature type="transmembrane region" description="Helical" evidence="5">
    <location>
        <begin position="233"/>
        <end position="252"/>
    </location>
</feature>
<comment type="caution">
    <text evidence="7">The sequence shown here is derived from an EMBL/GenBank/DDBJ whole genome shotgun (WGS) entry which is preliminary data.</text>
</comment>
<proteinExistence type="predicted"/>
<dbReference type="Pfam" id="PF13515">
    <property type="entry name" value="FUSC_2"/>
    <property type="match status" value="1"/>
</dbReference>
<keyword evidence="3 5" id="KW-1133">Transmembrane helix</keyword>
<keyword evidence="4 5" id="KW-0472">Membrane</keyword>